<dbReference type="Proteomes" id="UP000669239">
    <property type="component" value="Unassembled WGS sequence"/>
</dbReference>
<dbReference type="CDD" id="cd13143">
    <property type="entry name" value="MATE_MepA_like"/>
    <property type="match status" value="1"/>
</dbReference>
<comment type="subcellular location">
    <subcellularLocation>
        <location evidence="1">Cell membrane</location>
        <topology evidence="1">Multi-pass membrane protein</topology>
    </subcellularLocation>
</comment>
<feature type="transmembrane region" description="Helical" evidence="10">
    <location>
        <begin position="99"/>
        <end position="120"/>
    </location>
</feature>
<dbReference type="PANTHER" id="PTHR43823:SF3">
    <property type="entry name" value="MULTIDRUG EXPORT PROTEIN MEPA"/>
    <property type="match status" value="1"/>
</dbReference>
<dbReference type="InterPro" id="IPR051327">
    <property type="entry name" value="MATE_MepA_subfamily"/>
</dbReference>
<name>A0AAW5C8Q8_9FIRM</name>
<dbReference type="PIRSF" id="PIRSF006603">
    <property type="entry name" value="DinF"/>
    <property type="match status" value="1"/>
</dbReference>
<keyword evidence="6 10" id="KW-0812">Transmembrane</keyword>
<keyword evidence="7 10" id="KW-1133">Transmembrane helix</keyword>
<evidence type="ECO:0000313" key="14">
    <source>
        <dbReference type="Proteomes" id="UP001299608"/>
    </source>
</evidence>
<dbReference type="PANTHER" id="PTHR43823">
    <property type="entry name" value="SPORULATION PROTEIN YKVU"/>
    <property type="match status" value="1"/>
</dbReference>
<dbReference type="InterPro" id="IPR045070">
    <property type="entry name" value="MATE_MepA-like"/>
</dbReference>
<comment type="caution">
    <text evidence="11">The sequence shown here is derived from an EMBL/GenBank/DDBJ whole genome shotgun (WGS) entry which is preliminary data.</text>
</comment>
<dbReference type="GO" id="GO:0015297">
    <property type="term" value="F:antiporter activity"/>
    <property type="evidence" value="ECO:0007669"/>
    <property type="project" value="InterPro"/>
</dbReference>
<evidence type="ECO:0000256" key="1">
    <source>
        <dbReference type="ARBA" id="ARBA00004651"/>
    </source>
</evidence>
<keyword evidence="9" id="KW-0046">Antibiotic resistance</keyword>
<evidence type="ECO:0000256" key="8">
    <source>
        <dbReference type="ARBA" id="ARBA00023136"/>
    </source>
</evidence>
<sequence length="456" mass="49462">MNFEGVSLKKSFWRFVWPSVLAQWIFALYTMVDGMFVARGVSEVALSAVNIASPFVNFLFSVSILFAVGTSTIVAIFLGQGKHREANQANTQNLAVSGLIALMIMAAVWLCLDPLVMFLGATESTVGYVRQYILSILPFTWFFISSYTFETLVKTDGYPRFAAIAVTTGALTNCVLDYLFVMVFHWGIGGAGVATGISQMLTVFLYLRHFLSEKATIRFAKPDWNFGQFCRVVKIGLSSGLTELSAGFTVFMFNHAILRCIGEQGIVSYTIIAYVNTIVVMSMVGIAQGIQPLISFYYGKGQQEACNRLLRYAVTTAVGMAGTAFLASMAGADGMVSLFISKNLESLREYSAAVFRIFSLSFLVLGFNIVGAGYFTAIERPKESLVISLGRGMVIMAGALAGCIALAGGRGIWWAPTVSETVCLGITLILVCRHIRRETAMTGAPRGAAAPVMEES</sequence>
<reference evidence="12" key="2">
    <citation type="submission" date="2020-02" db="EMBL/GenBank/DDBJ databases">
        <authorList>
            <person name="Littmann E."/>
            <person name="Sorbara M."/>
        </authorList>
    </citation>
    <scope>NUCLEOTIDE SEQUENCE</scope>
    <source>
        <strain evidence="12">MSK.1.17</strain>
    </source>
</reference>
<evidence type="ECO:0000256" key="4">
    <source>
        <dbReference type="ARBA" id="ARBA00022448"/>
    </source>
</evidence>
<keyword evidence="4" id="KW-0813">Transport</keyword>
<feature type="transmembrane region" description="Helical" evidence="10">
    <location>
        <begin position="232"/>
        <end position="254"/>
    </location>
</feature>
<evidence type="ECO:0000256" key="10">
    <source>
        <dbReference type="SAM" id="Phobius"/>
    </source>
</evidence>
<feature type="transmembrane region" description="Helical" evidence="10">
    <location>
        <begin position="12"/>
        <end position="32"/>
    </location>
</feature>
<evidence type="ECO:0000313" key="12">
    <source>
        <dbReference type="EMBL" id="NSJ48905.1"/>
    </source>
</evidence>
<feature type="transmembrane region" description="Helical" evidence="10">
    <location>
        <begin position="389"/>
        <end position="407"/>
    </location>
</feature>
<feature type="transmembrane region" description="Helical" evidence="10">
    <location>
        <begin position="266"/>
        <end position="288"/>
    </location>
</feature>
<feature type="transmembrane region" description="Helical" evidence="10">
    <location>
        <begin position="52"/>
        <end position="78"/>
    </location>
</feature>
<feature type="transmembrane region" description="Helical" evidence="10">
    <location>
        <begin position="309"/>
        <end position="332"/>
    </location>
</feature>
<reference evidence="11" key="3">
    <citation type="submission" date="2022-01" db="EMBL/GenBank/DDBJ databases">
        <title>Collection of gut derived symbiotic bacterial strains cultured from healthy donors.</title>
        <authorList>
            <person name="Lin H."/>
            <person name="Kohout C."/>
            <person name="Waligurski E."/>
            <person name="Pamer E.G."/>
        </authorList>
    </citation>
    <scope>NUCLEOTIDE SEQUENCE</scope>
    <source>
        <strain evidence="11">DFI.6.55</strain>
    </source>
</reference>
<dbReference type="GO" id="GO:0046677">
    <property type="term" value="P:response to antibiotic"/>
    <property type="evidence" value="ECO:0007669"/>
    <property type="project" value="UniProtKB-KW"/>
</dbReference>
<evidence type="ECO:0000256" key="9">
    <source>
        <dbReference type="ARBA" id="ARBA00023251"/>
    </source>
</evidence>
<dbReference type="GeneID" id="97208213"/>
<keyword evidence="8 10" id="KW-0472">Membrane</keyword>
<accession>A0AAW5C8Q8</accession>
<keyword evidence="13" id="KW-1185">Reference proteome</keyword>
<reference evidence="12 13" key="1">
    <citation type="journal article" date="2020" name="Cell Host Microbe">
        <title>Functional and Genomic Variation between Human-Derived Isolates of Lachnospiraceae Reveals Inter- and Intra-Species Diversity.</title>
        <authorList>
            <person name="Sorbara M.T."/>
            <person name="Littmann E.R."/>
            <person name="Fontana E."/>
            <person name="Moody T.U."/>
            <person name="Kohout C.E."/>
            <person name="Gjonbalaj M."/>
            <person name="Eaton V."/>
            <person name="Seok R."/>
            <person name="Leiner I.M."/>
            <person name="Pamer E.G."/>
        </authorList>
    </citation>
    <scope>NUCLEOTIDE SEQUENCE [LARGE SCALE GENOMIC DNA]</scope>
    <source>
        <strain evidence="12 13">MSK.1.17</strain>
    </source>
</reference>
<feature type="transmembrane region" description="Helical" evidence="10">
    <location>
        <begin position="352"/>
        <end position="377"/>
    </location>
</feature>
<dbReference type="Proteomes" id="UP001299608">
    <property type="component" value="Unassembled WGS sequence"/>
</dbReference>
<dbReference type="EMBL" id="JAKNGE010000046">
    <property type="protein sequence ID" value="MCG4748921.1"/>
    <property type="molecule type" value="Genomic_DNA"/>
</dbReference>
<dbReference type="GO" id="GO:0005886">
    <property type="term" value="C:plasma membrane"/>
    <property type="evidence" value="ECO:0007669"/>
    <property type="project" value="UniProtKB-SubCell"/>
</dbReference>
<evidence type="ECO:0000313" key="13">
    <source>
        <dbReference type="Proteomes" id="UP000669239"/>
    </source>
</evidence>
<feature type="transmembrane region" description="Helical" evidence="10">
    <location>
        <begin position="132"/>
        <end position="149"/>
    </location>
</feature>
<evidence type="ECO:0000256" key="3">
    <source>
        <dbReference type="ARBA" id="ARBA00022106"/>
    </source>
</evidence>
<dbReference type="AlphaFoldDB" id="A0AAW5C8Q8"/>
<evidence type="ECO:0000256" key="6">
    <source>
        <dbReference type="ARBA" id="ARBA00022692"/>
    </source>
</evidence>
<protein>
    <recommendedName>
        <fullName evidence="3">Multidrug export protein MepA</fullName>
    </recommendedName>
</protein>
<feature type="transmembrane region" description="Helical" evidence="10">
    <location>
        <begin position="186"/>
        <end position="211"/>
    </location>
</feature>
<dbReference type="InterPro" id="IPR002528">
    <property type="entry name" value="MATE_fam"/>
</dbReference>
<gene>
    <name evidence="12" type="ORF">G5B36_09360</name>
    <name evidence="11" type="ORF">L0N08_26240</name>
</gene>
<dbReference type="EMBL" id="JAAITT010000011">
    <property type="protein sequence ID" value="NSJ48905.1"/>
    <property type="molecule type" value="Genomic_DNA"/>
</dbReference>
<feature type="transmembrane region" description="Helical" evidence="10">
    <location>
        <begin position="413"/>
        <end position="432"/>
    </location>
</feature>
<comment type="similarity">
    <text evidence="2">Belongs to the multi antimicrobial extrusion (MATE) (TC 2.A.66.1) family. MepA subfamily.</text>
</comment>
<evidence type="ECO:0000313" key="11">
    <source>
        <dbReference type="EMBL" id="MCG4748921.1"/>
    </source>
</evidence>
<evidence type="ECO:0000256" key="2">
    <source>
        <dbReference type="ARBA" id="ARBA00008417"/>
    </source>
</evidence>
<proteinExistence type="inferred from homology"/>
<dbReference type="RefSeq" id="WP_118711032.1">
    <property type="nucleotide sequence ID" value="NZ_BAABZL010000001.1"/>
</dbReference>
<feature type="transmembrane region" description="Helical" evidence="10">
    <location>
        <begin position="161"/>
        <end position="180"/>
    </location>
</feature>
<dbReference type="GO" id="GO:0042910">
    <property type="term" value="F:xenobiotic transmembrane transporter activity"/>
    <property type="evidence" value="ECO:0007669"/>
    <property type="project" value="InterPro"/>
</dbReference>
<keyword evidence="5" id="KW-1003">Cell membrane</keyword>
<dbReference type="InterPro" id="IPR048279">
    <property type="entry name" value="MdtK-like"/>
</dbReference>
<evidence type="ECO:0000256" key="7">
    <source>
        <dbReference type="ARBA" id="ARBA00022989"/>
    </source>
</evidence>
<evidence type="ECO:0000256" key="5">
    <source>
        <dbReference type="ARBA" id="ARBA00022475"/>
    </source>
</evidence>
<dbReference type="Pfam" id="PF01554">
    <property type="entry name" value="MatE"/>
    <property type="match status" value="2"/>
</dbReference>
<organism evidence="11 14">
    <name type="scientific">Enterocloster aldenensis</name>
    <dbReference type="NCBI Taxonomy" id="358742"/>
    <lineage>
        <taxon>Bacteria</taxon>
        <taxon>Bacillati</taxon>
        <taxon>Bacillota</taxon>
        <taxon>Clostridia</taxon>
        <taxon>Lachnospirales</taxon>
        <taxon>Lachnospiraceae</taxon>
        <taxon>Enterocloster</taxon>
    </lineage>
</organism>